<proteinExistence type="predicted"/>
<dbReference type="Proteomes" id="UP000181956">
    <property type="component" value="Chromosome I"/>
</dbReference>
<dbReference type="EMBL" id="LT629742">
    <property type="protein sequence ID" value="SDT16971.1"/>
    <property type="molecule type" value="Genomic_DNA"/>
</dbReference>
<evidence type="ECO:0000313" key="1">
    <source>
        <dbReference type="EMBL" id="SDT16971.1"/>
    </source>
</evidence>
<evidence type="ECO:0000313" key="2">
    <source>
        <dbReference type="Proteomes" id="UP000181956"/>
    </source>
</evidence>
<gene>
    <name evidence="1" type="ORF">SAMN04489834_2990</name>
</gene>
<sequence length="42" mass="4251">MIGEALAAETPVVTTTDIVPLAATDERGVGFAASAFPSSWAE</sequence>
<protein>
    <submittedName>
        <fullName evidence="1">Uncharacterized protein</fullName>
    </submittedName>
</protein>
<dbReference type="RefSeq" id="WP_269457785.1">
    <property type="nucleotide sequence ID" value="NZ_LT629742.1"/>
</dbReference>
<organism evidence="1 2">
    <name type="scientific">Microterricola viridarii</name>
    <dbReference type="NCBI Taxonomy" id="412690"/>
    <lineage>
        <taxon>Bacteria</taxon>
        <taxon>Bacillati</taxon>
        <taxon>Actinomycetota</taxon>
        <taxon>Actinomycetes</taxon>
        <taxon>Micrococcales</taxon>
        <taxon>Microbacteriaceae</taxon>
        <taxon>Microterricola</taxon>
    </lineage>
</organism>
<name>A0A1H1Y6E3_9MICO</name>
<accession>A0A1H1Y6E3</accession>
<keyword evidence="2" id="KW-1185">Reference proteome</keyword>
<dbReference type="AlphaFoldDB" id="A0A1H1Y6E3"/>
<reference evidence="2" key="1">
    <citation type="submission" date="2016-10" db="EMBL/GenBank/DDBJ databases">
        <authorList>
            <person name="Varghese N."/>
            <person name="Submissions S."/>
        </authorList>
    </citation>
    <scope>NUCLEOTIDE SEQUENCE [LARGE SCALE GENOMIC DNA]</scope>
    <source>
        <strain evidence="2">DSM 21772</strain>
    </source>
</reference>